<evidence type="ECO:0000313" key="2">
    <source>
        <dbReference type="EMBL" id="MBU2873425.1"/>
    </source>
</evidence>
<gene>
    <name evidence="2" type="ORF">KO508_05315</name>
</gene>
<name>A0ABS6A7A7_9GAMM</name>
<dbReference type="PANTHER" id="PTHR40050">
    <property type="entry name" value="INNER SPORE COAT PROTEIN H"/>
    <property type="match status" value="1"/>
</dbReference>
<dbReference type="Proteomes" id="UP000753376">
    <property type="component" value="Unassembled WGS sequence"/>
</dbReference>
<dbReference type="PROSITE" id="PS51257">
    <property type="entry name" value="PROKAR_LIPOPROTEIN"/>
    <property type="match status" value="1"/>
</dbReference>
<dbReference type="GO" id="GO:0016301">
    <property type="term" value="F:kinase activity"/>
    <property type="evidence" value="ECO:0007669"/>
    <property type="project" value="UniProtKB-KW"/>
</dbReference>
<keyword evidence="3" id="KW-1185">Reference proteome</keyword>
<dbReference type="InterPro" id="IPR014867">
    <property type="entry name" value="Spore_coat_CotH_CotH2/3/7"/>
</dbReference>
<feature type="signal peptide" evidence="1">
    <location>
        <begin position="1"/>
        <end position="28"/>
    </location>
</feature>
<protein>
    <submittedName>
        <fullName evidence="2">CotH kinase family protein</fullName>
    </submittedName>
</protein>
<keyword evidence="2" id="KW-0418">Kinase</keyword>
<comment type="caution">
    <text evidence="2">The sequence shown here is derived from an EMBL/GenBank/DDBJ whole genome shotgun (WGS) entry which is preliminary data.</text>
</comment>
<feature type="chain" id="PRO_5045443979" evidence="1">
    <location>
        <begin position="29"/>
        <end position="595"/>
    </location>
</feature>
<reference evidence="2 3" key="1">
    <citation type="submission" date="2021-05" db="EMBL/GenBank/DDBJ databases">
        <title>Draft genomes of bacteria isolated from model marine particles.</title>
        <authorList>
            <person name="Datta M.S."/>
            <person name="Schwartzman J.A."/>
            <person name="Enke T.N."/>
            <person name="Saavedra J."/>
            <person name="Cermak N."/>
            <person name="Cordero O.X."/>
        </authorList>
    </citation>
    <scope>NUCLEOTIDE SEQUENCE [LARGE SCALE GENOMIC DNA]</scope>
    <source>
        <strain evidence="2 3">D2M19</strain>
    </source>
</reference>
<proteinExistence type="predicted"/>
<keyword evidence="2" id="KW-0808">Transferase</keyword>
<sequence>MKTKINEYGSGRITVKLGALAMLLPLFAACGGDGSTEVSDPGDLEAPRESVNLGGEGDLYAPNRLLEVSVSMDASEFNQLRSEGRTLASTARECLTDYEYSEFTASVTIDGVAMEDVVVRKKGYIGSLSPSTPSLKLDFNDLWDGRTYQNSKGITLNNNRQDPSNARQCLAYEQFRQAGIAAPRCNYARVRVNGEDLGIFTNVEPIKKPFLARAFGDDEGNQYEAQTADFGTWLSQRFEKKTNERENDRSDLQSVTDALALPDDQLMNVLPQLVDVDEFIRFWAVETLVGAWDSATGNANNFHIYRAPDTGRFHFIPWGADTAFRGEHPLKPDTGVLYRNFSLADRLFNIPQYRAQYQAELEGLLATQWNESQLLQNLEQIRELTGTSEAGVASLKAFIEGKGTPTDPDYRLPRRAALEQALTAETASGSVYRLADVQPDCSAPVTTPLTGSVSAVNGTDSGSFSFTLPDGRPVDASLTFAAFEVDSLVYSIDTESSPEVVSLLMIGVDASNSFKPYVLQLFIEAPDYVPGTHEFHGFATNALLFEVDESLPGDVRTLALGATGSVILTSVGTGSSAGDVELTLDAILEYGPDVQ</sequence>
<accession>A0ABS6A7A7</accession>
<dbReference type="PANTHER" id="PTHR40050:SF1">
    <property type="entry name" value="INNER SPORE COAT PROTEIN H"/>
    <property type="match status" value="1"/>
</dbReference>
<evidence type="ECO:0000313" key="3">
    <source>
        <dbReference type="Proteomes" id="UP000753376"/>
    </source>
</evidence>
<evidence type="ECO:0000256" key="1">
    <source>
        <dbReference type="SAM" id="SignalP"/>
    </source>
</evidence>
<dbReference type="RefSeq" id="WP_216007240.1">
    <property type="nucleotide sequence ID" value="NZ_JAHKPV010000001.1"/>
</dbReference>
<dbReference type="EMBL" id="JAHKPV010000001">
    <property type="protein sequence ID" value="MBU2873425.1"/>
    <property type="molecule type" value="Genomic_DNA"/>
</dbReference>
<organism evidence="2 3">
    <name type="scientific">Marinobacter salexigens</name>
    <dbReference type="NCBI Taxonomy" id="1925763"/>
    <lineage>
        <taxon>Bacteria</taxon>
        <taxon>Pseudomonadati</taxon>
        <taxon>Pseudomonadota</taxon>
        <taxon>Gammaproteobacteria</taxon>
        <taxon>Pseudomonadales</taxon>
        <taxon>Marinobacteraceae</taxon>
        <taxon>Marinobacter</taxon>
    </lineage>
</organism>
<dbReference type="Pfam" id="PF08757">
    <property type="entry name" value="CotH"/>
    <property type="match status" value="1"/>
</dbReference>
<keyword evidence="1" id="KW-0732">Signal</keyword>